<evidence type="ECO:0000313" key="8">
    <source>
        <dbReference type="EMBL" id="GAD13017.1"/>
    </source>
</evidence>
<dbReference type="InterPro" id="IPR011605">
    <property type="entry name" value="NusB_fam"/>
</dbReference>
<sequence>MNVRFLERGTAMKRHEAREKALQALFQIDVGRIPPDEALHNVTGGGDIDPFLRQLVFGVVEHQEEIDELLRANLEKWTLERVANVDRAILRMATYEMKYADDVPVSVSLDEAVELAKKFGDWKSGSFVNGVLSKVKAALQK</sequence>
<evidence type="ECO:0000256" key="6">
    <source>
        <dbReference type="HAMAP-Rule" id="MF_00073"/>
    </source>
</evidence>
<feature type="domain" description="NusB/RsmB/TIM44" evidence="7">
    <location>
        <begin position="15"/>
        <end position="135"/>
    </location>
</feature>
<evidence type="ECO:0000256" key="1">
    <source>
        <dbReference type="ARBA" id="ARBA00005952"/>
    </source>
</evidence>
<comment type="caution">
    <text evidence="8">The sequence shown here is derived from an EMBL/GenBank/DDBJ whole genome shotgun (WGS) entry which is preliminary data.</text>
</comment>
<comment type="function">
    <text evidence="6">Involved in transcription antitermination. Required for transcription of ribosomal RNA (rRNA) genes. Binds specifically to the boxA antiterminator sequence of the ribosomal RNA (rrn) operons.</text>
</comment>
<evidence type="ECO:0000256" key="5">
    <source>
        <dbReference type="ARBA" id="ARBA00023163"/>
    </source>
</evidence>
<dbReference type="Pfam" id="PF01029">
    <property type="entry name" value="NusB"/>
    <property type="match status" value="1"/>
</dbReference>
<dbReference type="AlphaFoldDB" id="U2X378"/>
<reference evidence="9" key="1">
    <citation type="journal article" date="2013" name="Genome">
        <title>Draft Genome Sequence of Geobacillus kaustophilus GBlys, a Lysogenic Strain with Bacteriophage phiOH2.</title>
        <authorList>
            <person name="Doi K."/>
            <person name="Mori K."/>
            <person name="Martono H."/>
            <person name="Nagayoshi Y."/>
            <person name="Fujino Y."/>
            <person name="Tashiro K."/>
            <person name="Kuhara S."/>
            <person name="Ohshima T."/>
        </authorList>
    </citation>
    <scope>NUCLEOTIDE SEQUENCE [LARGE SCALE GENOMIC DNA]</scope>
    <source>
        <strain evidence="9">GBlys</strain>
    </source>
</reference>
<evidence type="ECO:0000256" key="2">
    <source>
        <dbReference type="ARBA" id="ARBA00022814"/>
    </source>
</evidence>
<dbReference type="HAMAP" id="MF_00073">
    <property type="entry name" value="NusB"/>
    <property type="match status" value="1"/>
</dbReference>
<keyword evidence="5 6" id="KW-0804">Transcription</keyword>
<dbReference type="NCBIfam" id="TIGR01951">
    <property type="entry name" value="nusB"/>
    <property type="match status" value="1"/>
</dbReference>
<keyword evidence="2 6" id="KW-0889">Transcription antitermination</keyword>
<evidence type="ECO:0000259" key="7">
    <source>
        <dbReference type="Pfam" id="PF01029"/>
    </source>
</evidence>
<name>U2X378_GEOKU</name>
<dbReference type="GO" id="GO:0003723">
    <property type="term" value="F:RNA binding"/>
    <property type="evidence" value="ECO:0007669"/>
    <property type="project" value="UniProtKB-UniRule"/>
</dbReference>
<dbReference type="SUPFAM" id="SSF48013">
    <property type="entry name" value="NusB-like"/>
    <property type="match status" value="1"/>
</dbReference>
<gene>
    <name evidence="6" type="primary">nusB</name>
    <name evidence="8" type="ORF">GBL_1234</name>
</gene>
<proteinExistence type="inferred from homology"/>
<evidence type="ECO:0000256" key="4">
    <source>
        <dbReference type="ARBA" id="ARBA00023015"/>
    </source>
</evidence>
<dbReference type="CDD" id="cd00619">
    <property type="entry name" value="Terminator_NusB"/>
    <property type="match status" value="1"/>
</dbReference>
<dbReference type="EMBL" id="BASG01000007">
    <property type="protein sequence ID" value="GAD13017.1"/>
    <property type="molecule type" value="Genomic_DNA"/>
</dbReference>
<dbReference type="InterPro" id="IPR006027">
    <property type="entry name" value="NusB_RsmB_TIM44"/>
</dbReference>
<dbReference type="Proteomes" id="UP000016424">
    <property type="component" value="Unassembled WGS sequence"/>
</dbReference>
<dbReference type="PANTHER" id="PTHR11078">
    <property type="entry name" value="N UTILIZATION SUBSTANCE PROTEIN B-RELATED"/>
    <property type="match status" value="1"/>
</dbReference>
<evidence type="ECO:0000256" key="3">
    <source>
        <dbReference type="ARBA" id="ARBA00022884"/>
    </source>
</evidence>
<dbReference type="PANTHER" id="PTHR11078:SF3">
    <property type="entry name" value="ANTITERMINATION NUSB DOMAIN-CONTAINING PROTEIN"/>
    <property type="match status" value="1"/>
</dbReference>
<dbReference type="GO" id="GO:0031564">
    <property type="term" value="P:transcription antitermination"/>
    <property type="evidence" value="ECO:0007669"/>
    <property type="project" value="UniProtKB-KW"/>
</dbReference>
<dbReference type="GO" id="GO:0006353">
    <property type="term" value="P:DNA-templated transcription termination"/>
    <property type="evidence" value="ECO:0007669"/>
    <property type="project" value="UniProtKB-UniRule"/>
</dbReference>
<keyword evidence="4 6" id="KW-0805">Transcription regulation</keyword>
<protein>
    <recommendedName>
        <fullName evidence="6">Transcription antitermination protein NusB</fullName>
    </recommendedName>
    <alternativeName>
        <fullName evidence="6">Antitermination factor NusB</fullName>
    </alternativeName>
</protein>
<keyword evidence="3 6" id="KW-0694">RNA-binding</keyword>
<accession>U2X378</accession>
<evidence type="ECO:0000313" key="9">
    <source>
        <dbReference type="Proteomes" id="UP000016424"/>
    </source>
</evidence>
<organism evidence="8 9">
    <name type="scientific">Geobacillus kaustophilus GBlys</name>
    <dbReference type="NCBI Taxonomy" id="1337888"/>
    <lineage>
        <taxon>Bacteria</taxon>
        <taxon>Bacillati</taxon>
        <taxon>Bacillota</taxon>
        <taxon>Bacilli</taxon>
        <taxon>Bacillales</taxon>
        <taxon>Anoxybacillaceae</taxon>
        <taxon>Geobacillus</taxon>
        <taxon>Geobacillus thermoleovorans group</taxon>
    </lineage>
</organism>
<dbReference type="GO" id="GO:0005829">
    <property type="term" value="C:cytosol"/>
    <property type="evidence" value="ECO:0007669"/>
    <property type="project" value="TreeGrafter"/>
</dbReference>
<comment type="similarity">
    <text evidence="1 6">Belongs to the NusB family.</text>
</comment>
<dbReference type="Gene3D" id="1.10.940.10">
    <property type="entry name" value="NusB-like"/>
    <property type="match status" value="1"/>
</dbReference>
<dbReference type="InterPro" id="IPR035926">
    <property type="entry name" value="NusB-like_sf"/>
</dbReference>